<dbReference type="InterPro" id="IPR002110">
    <property type="entry name" value="Ankyrin_rpt"/>
</dbReference>
<gene>
    <name evidence="5" type="ORF">CCMA1212_007800</name>
</gene>
<evidence type="ECO:0000256" key="4">
    <source>
        <dbReference type="SAM" id="MobiDB-lite"/>
    </source>
</evidence>
<feature type="repeat" description="ANK" evidence="3">
    <location>
        <begin position="561"/>
        <end position="593"/>
    </location>
</feature>
<feature type="repeat" description="ANK" evidence="3">
    <location>
        <begin position="323"/>
        <end position="355"/>
    </location>
</feature>
<dbReference type="InterPro" id="IPR050745">
    <property type="entry name" value="Multifunctional_regulatory"/>
</dbReference>
<dbReference type="Pfam" id="PF12796">
    <property type="entry name" value="Ank_2"/>
    <property type="match status" value="3"/>
</dbReference>
<sequence>MDGRSISSLTTLCSGISQRAISSANELRSLVEALGSSHRNVLPVLTSLASALEELNQRASQLDTALVSSTVAMLVQDGLKGHLTSCDGMMTVLYKQLMRLQPDNVESLNVAFVVAYYQAAMANSRLLESMVDIVTLEDKSQQEQRYSHLQSSNLTSQVHHASEASVAQRSILLDISQPPQASGSKAPPNPYTTTATEAETAEPPPYTAEPEPERPPSTEATPSSSSSPHSSQPLSWGSVFKNSFKALAQSLTPQPGPFVSALCQAASIGDIQQIAGFLTQGANINGRNENGKNALQCAILNDQEDAARLLLASGASTSGSGWSGMPPLFLAASVGSLKIAKMFIGKGASVGEKSASGQAYFVDVVQSGNMDGIRFLLEHGCSANTKNISGEVVIAHAVRKKNMELVELLFEFGASIKSKDISGQTLLAVALNKKDYEMAELLLKRGANPNGKTISGMPLLADEIGNRRLKMAKLLLDWGADANTKDWHSQPVLLLAIKNSRISTEEKIDIVRHLFAKGAKADVVDGFSKTPAICYAVEAGLSEIISLMLQNGAKTTVTMQNGDSLLKYAIDHGRKDLAEALLHYGADPNYSVGEHGVKPLVQALMRLDYDMVRLLREAGADVHAPEVQDVVRALGKSEIYEALGMPVPISGDPPNYDAAMKS</sequence>
<feature type="repeat" description="ANK" evidence="3">
    <location>
        <begin position="595"/>
        <end position="627"/>
    </location>
</feature>
<evidence type="ECO:0000313" key="6">
    <source>
        <dbReference type="Proteomes" id="UP001642720"/>
    </source>
</evidence>
<comment type="caution">
    <text evidence="5">The sequence shown here is derived from an EMBL/GenBank/DDBJ whole genome shotgun (WGS) entry which is preliminary data.</text>
</comment>
<reference evidence="5 6" key="1">
    <citation type="submission" date="2018-01" db="EMBL/GenBank/DDBJ databases">
        <title>Genome characterization of the sugarcane-associated fungus Trichoderma ghanense CCMA-1212 and their application in lignocelulose bioconversion.</title>
        <authorList>
            <person name="Steindorff A.S."/>
            <person name="Mendes T.D."/>
            <person name="Vilela E.S.D."/>
            <person name="Rodrigues D.S."/>
            <person name="Formighieri E.F."/>
            <person name="Melo I.S."/>
            <person name="Favaro L.C.L."/>
        </authorList>
    </citation>
    <scope>NUCLEOTIDE SEQUENCE [LARGE SCALE GENOMIC DNA]</scope>
    <source>
        <strain evidence="5 6">CCMA-1212</strain>
    </source>
</reference>
<evidence type="ECO:0000256" key="3">
    <source>
        <dbReference type="PROSITE-ProRule" id="PRU00023"/>
    </source>
</evidence>
<evidence type="ECO:0000313" key="5">
    <source>
        <dbReference type="EMBL" id="TFB00376.1"/>
    </source>
</evidence>
<dbReference type="Proteomes" id="UP001642720">
    <property type="component" value="Unassembled WGS sequence"/>
</dbReference>
<keyword evidence="2 3" id="KW-0040">ANK repeat</keyword>
<organism evidence="5 6">
    <name type="scientific">Trichoderma ghanense</name>
    <dbReference type="NCBI Taxonomy" id="65468"/>
    <lineage>
        <taxon>Eukaryota</taxon>
        <taxon>Fungi</taxon>
        <taxon>Dikarya</taxon>
        <taxon>Ascomycota</taxon>
        <taxon>Pezizomycotina</taxon>
        <taxon>Sordariomycetes</taxon>
        <taxon>Hypocreomycetidae</taxon>
        <taxon>Hypocreales</taxon>
        <taxon>Hypocreaceae</taxon>
        <taxon>Trichoderma</taxon>
    </lineage>
</organism>
<feature type="compositionally biased region" description="Low complexity" evidence="4">
    <location>
        <begin position="217"/>
        <end position="234"/>
    </location>
</feature>
<dbReference type="InterPro" id="IPR036770">
    <property type="entry name" value="Ankyrin_rpt-contain_sf"/>
</dbReference>
<name>A0ABY2GX03_9HYPO</name>
<proteinExistence type="predicted"/>
<dbReference type="SMART" id="SM00248">
    <property type="entry name" value="ANK"/>
    <property type="match status" value="11"/>
</dbReference>
<dbReference type="EMBL" id="PPTA01000011">
    <property type="protein sequence ID" value="TFB00376.1"/>
    <property type="molecule type" value="Genomic_DNA"/>
</dbReference>
<keyword evidence="6" id="KW-1185">Reference proteome</keyword>
<dbReference type="RefSeq" id="XP_073556577.1">
    <property type="nucleotide sequence ID" value="XM_073704961.1"/>
</dbReference>
<evidence type="ECO:0000256" key="1">
    <source>
        <dbReference type="ARBA" id="ARBA00022737"/>
    </source>
</evidence>
<evidence type="ECO:0000256" key="2">
    <source>
        <dbReference type="ARBA" id="ARBA00023043"/>
    </source>
</evidence>
<dbReference type="Gene3D" id="1.25.40.20">
    <property type="entry name" value="Ankyrin repeat-containing domain"/>
    <property type="match status" value="1"/>
</dbReference>
<dbReference type="PANTHER" id="PTHR24189:SF50">
    <property type="entry name" value="ANKYRIN REPEAT AND SOCS BOX PROTEIN 2"/>
    <property type="match status" value="1"/>
</dbReference>
<feature type="repeat" description="ANK" evidence="3">
    <location>
        <begin position="389"/>
        <end position="421"/>
    </location>
</feature>
<accession>A0ABY2GX03</accession>
<dbReference type="PROSITE" id="PS50297">
    <property type="entry name" value="ANK_REP_REGION"/>
    <property type="match status" value="3"/>
</dbReference>
<keyword evidence="1" id="KW-0677">Repeat</keyword>
<protein>
    <submittedName>
        <fullName evidence="5">Ankyrin repeat protein</fullName>
    </submittedName>
</protein>
<dbReference type="SUPFAM" id="SSF48403">
    <property type="entry name" value="Ankyrin repeat"/>
    <property type="match status" value="2"/>
</dbReference>
<feature type="region of interest" description="Disordered" evidence="4">
    <location>
        <begin position="177"/>
        <end position="234"/>
    </location>
</feature>
<dbReference type="PANTHER" id="PTHR24189">
    <property type="entry name" value="MYOTROPHIN"/>
    <property type="match status" value="1"/>
</dbReference>
<dbReference type="GeneID" id="300579411"/>
<dbReference type="PROSITE" id="PS50088">
    <property type="entry name" value="ANK_REPEAT"/>
    <property type="match status" value="5"/>
</dbReference>
<feature type="repeat" description="ANK" evidence="3">
    <location>
        <begin position="422"/>
        <end position="454"/>
    </location>
</feature>